<dbReference type="Pfam" id="PF09084">
    <property type="entry name" value="NMT1"/>
    <property type="match status" value="1"/>
</dbReference>
<dbReference type="InterPro" id="IPR015168">
    <property type="entry name" value="SsuA/THI5"/>
</dbReference>
<keyword evidence="3" id="KW-0732">Signal</keyword>
<dbReference type="Proteomes" id="UP000177268">
    <property type="component" value="Unassembled WGS sequence"/>
</dbReference>
<comment type="caution">
    <text evidence="5">The sequence shown here is derived from an EMBL/GenBank/DDBJ whole genome shotgun (WGS) entry which is preliminary data.</text>
</comment>
<comment type="similarity">
    <text evidence="2">Belongs to the bacterial solute-binding protein SsuA/TauA family.</text>
</comment>
<dbReference type="PANTHER" id="PTHR30024:SF47">
    <property type="entry name" value="TAURINE-BINDING PERIPLASMIC PROTEIN"/>
    <property type="match status" value="1"/>
</dbReference>
<dbReference type="STRING" id="1798370.A2Z00_05025"/>
<evidence type="ECO:0000259" key="4">
    <source>
        <dbReference type="Pfam" id="PF09084"/>
    </source>
</evidence>
<dbReference type="AlphaFoldDB" id="A0A1F5ZGE4"/>
<evidence type="ECO:0000313" key="5">
    <source>
        <dbReference type="EMBL" id="OGG11568.1"/>
    </source>
</evidence>
<gene>
    <name evidence="5" type="ORF">A2Z00_05025</name>
</gene>
<organism evidence="5 6">
    <name type="scientific">Candidatus Gottesmanbacteria bacterium RBG_13_45_10</name>
    <dbReference type="NCBI Taxonomy" id="1798370"/>
    <lineage>
        <taxon>Bacteria</taxon>
        <taxon>Candidatus Gottesmaniibacteriota</taxon>
    </lineage>
</organism>
<dbReference type="Gene3D" id="3.40.190.10">
    <property type="entry name" value="Periplasmic binding protein-like II"/>
    <property type="match status" value="2"/>
</dbReference>
<comment type="subcellular location">
    <subcellularLocation>
        <location evidence="1">Periplasm</location>
    </subcellularLocation>
</comment>
<proteinExistence type="inferred from homology"/>
<dbReference type="EMBL" id="MFIZ01000024">
    <property type="protein sequence ID" value="OGG11568.1"/>
    <property type="molecule type" value="Genomic_DNA"/>
</dbReference>
<dbReference type="PANTHER" id="PTHR30024">
    <property type="entry name" value="ALIPHATIC SULFONATES-BINDING PROTEIN-RELATED"/>
    <property type="match status" value="1"/>
</dbReference>
<evidence type="ECO:0000256" key="3">
    <source>
        <dbReference type="ARBA" id="ARBA00022729"/>
    </source>
</evidence>
<dbReference type="GO" id="GO:0042597">
    <property type="term" value="C:periplasmic space"/>
    <property type="evidence" value="ECO:0007669"/>
    <property type="project" value="UniProtKB-SubCell"/>
</dbReference>
<evidence type="ECO:0000313" key="6">
    <source>
        <dbReference type="Proteomes" id="UP000177268"/>
    </source>
</evidence>
<accession>A0A1F5ZGE4</accession>
<reference evidence="5 6" key="1">
    <citation type="journal article" date="2016" name="Nat. Commun.">
        <title>Thousands of microbial genomes shed light on interconnected biogeochemical processes in an aquifer system.</title>
        <authorList>
            <person name="Anantharaman K."/>
            <person name="Brown C.T."/>
            <person name="Hug L.A."/>
            <person name="Sharon I."/>
            <person name="Castelle C.J."/>
            <person name="Probst A.J."/>
            <person name="Thomas B.C."/>
            <person name="Singh A."/>
            <person name="Wilkins M.J."/>
            <person name="Karaoz U."/>
            <person name="Brodie E.L."/>
            <person name="Williams K.H."/>
            <person name="Hubbard S.S."/>
            <person name="Banfield J.F."/>
        </authorList>
    </citation>
    <scope>NUCLEOTIDE SEQUENCE [LARGE SCALE GENOMIC DNA]</scope>
</reference>
<protein>
    <recommendedName>
        <fullName evidence="4">SsuA/THI5-like domain-containing protein</fullName>
    </recommendedName>
</protein>
<sequence length="300" mass="33742">MRRQKNQDKNNNFTVVRIGYAPYVSPYFVAMEKGYFEKEGIKAELISIPSTVNSMQALAKGEIDVLSLPYSVLFAFENAFPGNFKIFGGFIEPEDKPYSYLIVKKNINSIDELKGKKILTRSGSNAKMQAELILKGLNIDPKDIELVQVESPLTAATFAKDDITADIDNEPSSTSILKKAGGKILVEAVRPKYLTNPYPSTGFIISSKFIAKNKSIADKFTKANDEAIDYINKHDDEFRSIMEKYLKLDHDIASSMSAAVFEKLSQLNKTAIKNEMLLEYKNNILKKEVDLTNVYYTRSP</sequence>
<feature type="domain" description="SsuA/THI5-like" evidence="4">
    <location>
        <begin position="22"/>
        <end position="237"/>
    </location>
</feature>
<name>A0A1F5ZGE4_9BACT</name>
<evidence type="ECO:0000256" key="1">
    <source>
        <dbReference type="ARBA" id="ARBA00004418"/>
    </source>
</evidence>
<evidence type="ECO:0000256" key="2">
    <source>
        <dbReference type="ARBA" id="ARBA00010742"/>
    </source>
</evidence>
<dbReference type="SUPFAM" id="SSF53850">
    <property type="entry name" value="Periplasmic binding protein-like II"/>
    <property type="match status" value="1"/>
</dbReference>